<dbReference type="SUPFAM" id="SSF51735">
    <property type="entry name" value="NAD(P)-binding Rossmann-fold domains"/>
    <property type="match status" value="1"/>
</dbReference>
<proteinExistence type="inferred from homology"/>
<dbReference type="PANTHER" id="PTHR43639">
    <property type="entry name" value="OXIDOREDUCTASE, SHORT-CHAIN DEHYDROGENASE/REDUCTASE FAMILY (AFU_ORTHOLOGUE AFUA_5G02870)"/>
    <property type="match status" value="1"/>
</dbReference>
<evidence type="ECO:0000313" key="4">
    <source>
        <dbReference type="Proteomes" id="UP000266552"/>
    </source>
</evidence>
<dbReference type="CDD" id="cd05233">
    <property type="entry name" value="SDR_c"/>
    <property type="match status" value="1"/>
</dbReference>
<sequence>MKLNLTDQIALITGAAGQLGRVMVRTLAECGADVVIHYRGSLAKAEELQREVESMGRRAFTVQADVTDQASVNAMRDAVLEHFGMLPHIIVANAVESYQWTSVLEQAPEDYESQFQSCVMQSVYLAKAFAPAMIERKSGRFIGINTECSIQNFPSQSAYVAGKRGMDGVYRVLAKEIGEHGITVNQVAPGWTISDRDRENGTEHSASYEASVPLKRRGTDQEIANAVAFLASDLSSYITGAYIPVCGGNVMVGI</sequence>
<keyword evidence="4" id="KW-1185">Reference proteome</keyword>
<dbReference type="Gene3D" id="3.40.50.720">
    <property type="entry name" value="NAD(P)-binding Rossmann-like Domain"/>
    <property type="match status" value="1"/>
</dbReference>
<dbReference type="InterPro" id="IPR036291">
    <property type="entry name" value="NAD(P)-bd_dom_sf"/>
</dbReference>
<organism evidence="3 4">
    <name type="scientific">Paenibacillus lautus</name>
    <name type="common">Bacillus lautus</name>
    <dbReference type="NCBI Taxonomy" id="1401"/>
    <lineage>
        <taxon>Bacteria</taxon>
        <taxon>Bacillati</taxon>
        <taxon>Bacillota</taxon>
        <taxon>Bacilli</taxon>
        <taxon>Bacillales</taxon>
        <taxon>Paenibacillaceae</taxon>
        <taxon>Paenibacillus</taxon>
    </lineage>
</organism>
<name>A0A385TRV6_PAELA</name>
<reference evidence="3 4" key="1">
    <citation type="submission" date="2018-09" db="EMBL/GenBank/DDBJ databases">
        <title>Genome Sequence of Paenibacillus lautus Strain E7593-69, Azo Dye-Degrading Bacteria, Isolated from Commercial Tattoo Inks.</title>
        <authorList>
            <person name="Nho S.W."/>
            <person name="Kim S.-J."/>
            <person name="Kweon O."/>
            <person name="Cerniglia C.E."/>
        </authorList>
    </citation>
    <scope>NUCLEOTIDE SEQUENCE [LARGE SCALE GENOMIC DNA]</scope>
    <source>
        <strain evidence="3 4">E7593-69</strain>
    </source>
</reference>
<evidence type="ECO:0000256" key="1">
    <source>
        <dbReference type="ARBA" id="ARBA00006484"/>
    </source>
</evidence>
<dbReference type="GO" id="GO:0008206">
    <property type="term" value="P:bile acid metabolic process"/>
    <property type="evidence" value="ECO:0007669"/>
    <property type="project" value="UniProtKB-ARBA"/>
</dbReference>
<dbReference type="FunFam" id="3.40.50.720:FF:000084">
    <property type="entry name" value="Short-chain dehydrogenase reductase"/>
    <property type="match status" value="1"/>
</dbReference>
<dbReference type="Pfam" id="PF13561">
    <property type="entry name" value="adh_short_C2"/>
    <property type="match status" value="1"/>
</dbReference>
<keyword evidence="2" id="KW-0560">Oxidoreductase</keyword>
<comment type="similarity">
    <text evidence="1">Belongs to the short-chain dehydrogenases/reductases (SDR) family.</text>
</comment>
<evidence type="ECO:0000313" key="3">
    <source>
        <dbReference type="EMBL" id="AYB43855.1"/>
    </source>
</evidence>
<dbReference type="InterPro" id="IPR002347">
    <property type="entry name" value="SDR_fam"/>
</dbReference>
<dbReference type="RefSeq" id="WP_119847774.1">
    <property type="nucleotide sequence ID" value="NZ_CP032412.1"/>
</dbReference>
<dbReference type="PRINTS" id="PR00081">
    <property type="entry name" value="GDHRDH"/>
</dbReference>
<dbReference type="AlphaFoldDB" id="A0A385TRV6"/>
<gene>
    <name evidence="3" type="ORF">D5F53_11345</name>
</gene>
<dbReference type="GO" id="GO:0016491">
    <property type="term" value="F:oxidoreductase activity"/>
    <property type="evidence" value="ECO:0007669"/>
    <property type="project" value="UniProtKB-KW"/>
</dbReference>
<dbReference type="EMBL" id="CP032412">
    <property type="protein sequence ID" value="AYB43855.1"/>
    <property type="molecule type" value="Genomic_DNA"/>
</dbReference>
<dbReference type="KEGG" id="plw:D5F53_11345"/>
<dbReference type="PANTHER" id="PTHR43639:SF1">
    <property type="entry name" value="SHORT-CHAIN DEHYDROGENASE_REDUCTASE FAMILY PROTEIN"/>
    <property type="match status" value="1"/>
</dbReference>
<accession>A0A385TRV6</accession>
<evidence type="ECO:0000256" key="2">
    <source>
        <dbReference type="ARBA" id="ARBA00023002"/>
    </source>
</evidence>
<dbReference type="Proteomes" id="UP000266552">
    <property type="component" value="Chromosome"/>
</dbReference>
<protein>
    <submittedName>
        <fullName evidence="3">SDR family oxidoreductase</fullName>
    </submittedName>
</protein>